<reference evidence="4 5" key="1">
    <citation type="journal article" date="2007" name="Nature">
        <title>Evolution of genes and genomes on the Drosophila phylogeny.</title>
        <authorList>
            <consortium name="Drosophila 12 Genomes Consortium"/>
            <person name="Clark A.G."/>
            <person name="Eisen M.B."/>
            <person name="Smith D.R."/>
            <person name="Bergman C.M."/>
            <person name="Oliver B."/>
            <person name="Markow T.A."/>
            <person name="Kaufman T.C."/>
            <person name="Kellis M."/>
            <person name="Gelbart W."/>
            <person name="Iyer V.N."/>
            <person name="Pollard D.A."/>
            <person name="Sackton T.B."/>
            <person name="Larracuente A.M."/>
            <person name="Singh N.D."/>
            <person name="Abad J.P."/>
            <person name="Abt D.N."/>
            <person name="Adryan B."/>
            <person name="Aguade M."/>
            <person name="Akashi H."/>
            <person name="Anderson W.W."/>
            <person name="Aquadro C.F."/>
            <person name="Ardell D.H."/>
            <person name="Arguello R."/>
            <person name="Artieri C.G."/>
            <person name="Barbash D.A."/>
            <person name="Barker D."/>
            <person name="Barsanti P."/>
            <person name="Batterham P."/>
            <person name="Batzoglou S."/>
            <person name="Begun D."/>
            <person name="Bhutkar A."/>
            <person name="Blanco E."/>
            <person name="Bosak S.A."/>
            <person name="Bradley R.K."/>
            <person name="Brand A.D."/>
            <person name="Brent M.R."/>
            <person name="Brooks A.N."/>
            <person name="Brown R.H."/>
            <person name="Butlin R.K."/>
            <person name="Caggese C."/>
            <person name="Calvi B.R."/>
            <person name="Bernardo de Carvalho A."/>
            <person name="Caspi A."/>
            <person name="Castrezana S."/>
            <person name="Celniker S.E."/>
            <person name="Chang J.L."/>
            <person name="Chapple C."/>
            <person name="Chatterji S."/>
            <person name="Chinwalla A."/>
            <person name="Civetta A."/>
            <person name="Clifton S.W."/>
            <person name="Comeron J.M."/>
            <person name="Costello J.C."/>
            <person name="Coyne J.A."/>
            <person name="Daub J."/>
            <person name="David R.G."/>
            <person name="Delcher A.L."/>
            <person name="Delehaunty K."/>
            <person name="Do C.B."/>
            <person name="Ebling H."/>
            <person name="Edwards K."/>
            <person name="Eickbush T."/>
            <person name="Evans J.D."/>
            <person name="Filipski A."/>
            <person name="Findeiss S."/>
            <person name="Freyhult E."/>
            <person name="Fulton L."/>
            <person name="Fulton R."/>
            <person name="Garcia A.C."/>
            <person name="Gardiner A."/>
            <person name="Garfield D.A."/>
            <person name="Garvin B.E."/>
            <person name="Gibson G."/>
            <person name="Gilbert D."/>
            <person name="Gnerre S."/>
            <person name="Godfrey J."/>
            <person name="Good R."/>
            <person name="Gotea V."/>
            <person name="Gravely B."/>
            <person name="Greenberg A.J."/>
            <person name="Griffiths-Jones S."/>
            <person name="Gross S."/>
            <person name="Guigo R."/>
            <person name="Gustafson E.A."/>
            <person name="Haerty W."/>
            <person name="Hahn M.W."/>
            <person name="Halligan D.L."/>
            <person name="Halpern A.L."/>
            <person name="Halter G.M."/>
            <person name="Han M.V."/>
            <person name="Heger A."/>
            <person name="Hillier L."/>
            <person name="Hinrichs A.S."/>
            <person name="Holmes I."/>
            <person name="Hoskins R.A."/>
            <person name="Hubisz M.J."/>
            <person name="Hultmark D."/>
            <person name="Huntley M.A."/>
            <person name="Jaffe D.B."/>
            <person name="Jagadeeshan S."/>
            <person name="Jeck W.R."/>
            <person name="Johnson J."/>
            <person name="Jones C.D."/>
            <person name="Jordan W.C."/>
            <person name="Karpen G.H."/>
            <person name="Kataoka E."/>
            <person name="Keightley P.D."/>
            <person name="Kheradpour P."/>
            <person name="Kirkness E.F."/>
            <person name="Koerich L.B."/>
            <person name="Kristiansen K."/>
            <person name="Kudrna D."/>
            <person name="Kulathinal R.J."/>
            <person name="Kumar S."/>
            <person name="Kwok R."/>
            <person name="Lander E."/>
            <person name="Langley C.H."/>
            <person name="Lapoint R."/>
            <person name="Lazzaro B.P."/>
            <person name="Lee S.J."/>
            <person name="Levesque L."/>
            <person name="Li R."/>
            <person name="Lin C.F."/>
            <person name="Lin M.F."/>
            <person name="Lindblad-Toh K."/>
            <person name="Llopart A."/>
            <person name="Long M."/>
            <person name="Low L."/>
            <person name="Lozovsky E."/>
            <person name="Lu J."/>
            <person name="Luo M."/>
            <person name="Machado C.A."/>
            <person name="Makalowski W."/>
            <person name="Marzo M."/>
            <person name="Matsuda M."/>
            <person name="Matzkin L."/>
            <person name="McAllister B."/>
            <person name="McBride C.S."/>
            <person name="McKernan B."/>
            <person name="McKernan K."/>
            <person name="Mendez-Lago M."/>
            <person name="Minx P."/>
            <person name="Mollenhauer M.U."/>
            <person name="Montooth K."/>
            <person name="Mount S.M."/>
            <person name="Mu X."/>
            <person name="Myers E."/>
            <person name="Negre B."/>
            <person name="Newfeld S."/>
            <person name="Nielsen R."/>
            <person name="Noor M.A."/>
            <person name="O'Grady P."/>
            <person name="Pachter L."/>
            <person name="Papaceit M."/>
            <person name="Parisi M.J."/>
            <person name="Parisi M."/>
            <person name="Parts L."/>
            <person name="Pedersen J.S."/>
            <person name="Pesole G."/>
            <person name="Phillippy A.M."/>
            <person name="Ponting C.P."/>
            <person name="Pop M."/>
            <person name="Porcelli D."/>
            <person name="Powell J.R."/>
            <person name="Prohaska S."/>
            <person name="Pruitt K."/>
            <person name="Puig M."/>
            <person name="Quesneville H."/>
            <person name="Ram K.R."/>
            <person name="Rand D."/>
            <person name="Rasmussen M.D."/>
            <person name="Reed L.K."/>
            <person name="Reenan R."/>
            <person name="Reily A."/>
            <person name="Remington K.A."/>
            <person name="Rieger T.T."/>
            <person name="Ritchie M.G."/>
            <person name="Robin C."/>
            <person name="Rogers Y.H."/>
            <person name="Rohde C."/>
            <person name="Rozas J."/>
            <person name="Rubenfield M.J."/>
            <person name="Ruiz A."/>
            <person name="Russo S."/>
            <person name="Salzberg S.L."/>
            <person name="Sanchez-Gracia A."/>
            <person name="Saranga D.J."/>
            <person name="Sato H."/>
            <person name="Schaeffer S.W."/>
            <person name="Schatz M.C."/>
            <person name="Schlenke T."/>
            <person name="Schwartz R."/>
            <person name="Segarra C."/>
            <person name="Singh R.S."/>
            <person name="Sirot L."/>
            <person name="Sirota M."/>
            <person name="Sisneros N.B."/>
            <person name="Smith C.D."/>
            <person name="Smith T.F."/>
            <person name="Spieth J."/>
            <person name="Stage D.E."/>
            <person name="Stark A."/>
            <person name="Stephan W."/>
            <person name="Strausberg R.L."/>
            <person name="Strempel S."/>
            <person name="Sturgill D."/>
            <person name="Sutton G."/>
            <person name="Sutton G.G."/>
            <person name="Tao W."/>
            <person name="Teichmann S."/>
            <person name="Tobari Y.N."/>
            <person name="Tomimura Y."/>
            <person name="Tsolas J.M."/>
            <person name="Valente V.L."/>
            <person name="Venter E."/>
            <person name="Venter J.C."/>
            <person name="Vicario S."/>
            <person name="Vieira F.G."/>
            <person name="Vilella A.J."/>
            <person name="Villasante A."/>
            <person name="Walenz B."/>
            <person name="Wang J."/>
            <person name="Wasserman M."/>
            <person name="Watts T."/>
            <person name="Wilson D."/>
            <person name="Wilson R.K."/>
            <person name="Wing R.A."/>
            <person name="Wolfner M.F."/>
            <person name="Wong A."/>
            <person name="Wong G.K."/>
            <person name="Wu C.I."/>
            <person name="Wu G."/>
            <person name="Yamamoto D."/>
            <person name="Yang H.P."/>
            <person name="Yang S.P."/>
            <person name="Yorke J.A."/>
            <person name="Yoshida K."/>
            <person name="Zdobnov E."/>
            <person name="Zhang P."/>
            <person name="Zhang Y."/>
            <person name="Zimin A.V."/>
            <person name="Baldwin J."/>
            <person name="Abdouelleil A."/>
            <person name="Abdulkadir J."/>
            <person name="Abebe A."/>
            <person name="Abera B."/>
            <person name="Abreu J."/>
            <person name="Acer S.C."/>
            <person name="Aftuck L."/>
            <person name="Alexander A."/>
            <person name="An P."/>
            <person name="Anderson E."/>
            <person name="Anderson S."/>
            <person name="Arachi H."/>
            <person name="Azer M."/>
            <person name="Bachantsang P."/>
            <person name="Barry A."/>
            <person name="Bayul T."/>
            <person name="Berlin A."/>
            <person name="Bessette D."/>
            <person name="Bloom T."/>
            <person name="Blye J."/>
            <person name="Boguslavskiy L."/>
            <person name="Bonnet C."/>
            <person name="Boukhgalter B."/>
            <person name="Bourzgui I."/>
            <person name="Brown A."/>
            <person name="Cahill P."/>
            <person name="Channer S."/>
            <person name="Cheshatsang Y."/>
            <person name="Chuda L."/>
            <person name="Citroen M."/>
            <person name="Collymore A."/>
            <person name="Cooke P."/>
            <person name="Costello M."/>
            <person name="D'Aco K."/>
            <person name="Daza R."/>
            <person name="De Haan G."/>
            <person name="DeGray S."/>
            <person name="DeMaso C."/>
            <person name="Dhargay N."/>
            <person name="Dooley K."/>
            <person name="Dooley E."/>
            <person name="Doricent M."/>
            <person name="Dorje P."/>
            <person name="Dorjee K."/>
            <person name="Dupes A."/>
            <person name="Elong R."/>
            <person name="Falk J."/>
            <person name="Farina A."/>
            <person name="Faro S."/>
            <person name="Ferguson D."/>
            <person name="Fisher S."/>
            <person name="Foley C.D."/>
            <person name="Franke A."/>
            <person name="Friedrich D."/>
            <person name="Gadbois L."/>
            <person name="Gearin G."/>
            <person name="Gearin C.R."/>
            <person name="Giannoukos G."/>
            <person name="Goode T."/>
            <person name="Graham J."/>
            <person name="Grandbois E."/>
            <person name="Grewal S."/>
            <person name="Gyaltsen K."/>
            <person name="Hafez N."/>
            <person name="Hagos B."/>
            <person name="Hall J."/>
            <person name="Henson C."/>
            <person name="Hollinger A."/>
            <person name="Honan T."/>
            <person name="Huard M.D."/>
            <person name="Hughes L."/>
            <person name="Hurhula B."/>
            <person name="Husby M.E."/>
            <person name="Kamat A."/>
            <person name="Kanga B."/>
            <person name="Kashin S."/>
            <person name="Khazanovich D."/>
            <person name="Kisner P."/>
            <person name="Lance K."/>
            <person name="Lara M."/>
            <person name="Lee W."/>
            <person name="Lennon N."/>
            <person name="Letendre F."/>
            <person name="LeVine R."/>
            <person name="Lipovsky A."/>
            <person name="Liu X."/>
            <person name="Liu J."/>
            <person name="Liu S."/>
            <person name="Lokyitsang T."/>
            <person name="Lokyitsang Y."/>
            <person name="Lubonja R."/>
            <person name="Lui A."/>
            <person name="MacDonald P."/>
            <person name="Magnisalis V."/>
            <person name="Maru K."/>
            <person name="Matthews C."/>
            <person name="McCusker W."/>
            <person name="McDonough S."/>
            <person name="Mehta T."/>
            <person name="Meldrim J."/>
            <person name="Meneus L."/>
            <person name="Mihai O."/>
            <person name="Mihalev A."/>
            <person name="Mihova T."/>
            <person name="Mittelman R."/>
            <person name="Mlenga V."/>
            <person name="Montmayeur A."/>
            <person name="Mulrain L."/>
            <person name="Navidi A."/>
            <person name="Naylor J."/>
            <person name="Negash T."/>
            <person name="Nguyen T."/>
            <person name="Nguyen N."/>
            <person name="Nicol R."/>
            <person name="Norbu C."/>
            <person name="Norbu N."/>
            <person name="Novod N."/>
            <person name="O'Neill B."/>
            <person name="Osman S."/>
            <person name="Markiewicz E."/>
            <person name="Oyono O.L."/>
            <person name="Patti C."/>
            <person name="Phunkhang P."/>
            <person name="Pierre F."/>
            <person name="Priest M."/>
            <person name="Raghuraman S."/>
            <person name="Rege F."/>
            <person name="Reyes R."/>
            <person name="Rise C."/>
            <person name="Rogov P."/>
            <person name="Ross K."/>
            <person name="Ryan E."/>
            <person name="Settipalli S."/>
            <person name="Shea T."/>
            <person name="Sherpa N."/>
            <person name="Shi L."/>
            <person name="Shih D."/>
            <person name="Sparrow T."/>
            <person name="Spaulding J."/>
            <person name="Stalker J."/>
            <person name="Stange-Thomann N."/>
            <person name="Stavropoulos S."/>
            <person name="Stone C."/>
            <person name="Strader C."/>
            <person name="Tesfaye S."/>
            <person name="Thomson T."/>
            <person name="Thoulutsang Y."/>
            <person name="Thoulutsang D."/>
            <person name="Topham K."/>
            <person name="Topping I."/>
            <person name="Tsamla T."/>
            <person name="Vassiliev H."/>
            <person name="Vo A."/>
            <person name="Wangchuk T."/>
            <person name="Wangdi T."/>
            <person name="Weiand M."/>
            <person name="Wilkinson J."/>
            <person name="Wilson A."/>
            <person name="Yadav S."/>
            <person name="Young G."/>
            <person name="Yu Q."/>
            <person name="Zembek L."/>
            <person name="Zhong D."/>
            <person name="Zimmer A."/>
            <person name="Zwirko Z."/>
            <person name="Jaffe D.B."/>
            <person name="Alvarez P."/>
            <person name="Brockman W."/>
            <person name="Butler J."/>
            <person name="Chin C."/>
            <person name="Gnerre S."/>
            <person name="Grabherr M."/>
            <person name="Kleber M."/>
            <person name="Mauceli E."/>
            <person name="MacCallum I."/>
        </authorList>
    </citation>
    <scope>NUCLEOTIDE SEQUENCE [LARGE SCALE GENOMIC DNA]</scope>
    <source>
        <strain evidence="5">Tucson 15010-1051.87</strain>
    </source>
</reference>
<dbReference type="PANTHER" id="PTHR21721">
    <property type="entry name" value="GH09876P-RELATED"/>
    <property type="match status" value="1"/>
</dbReference>
<evidence type="ECO:0000313" key="4">
    <source>
        <dbReference type="EMBL" id="EDW60923.2"/>
    </source>
</evidence>
<feature type="transmembrane region" description="Helical" evidence="1">
    <location>
        <begin position="2961"/>
        <end position="2981"/>
    </location>
</feature>
<keyword evidence="1" id="KW-0812">Transmembrane</keyword>
<accession>B4LLR0</accession>
<gene>
    <name evidence="4" type="primary">Dvir\GJ20594</name>
    <name evidence="4" type="ORF">Dvir_GJ20594</name>
</gene>
<feature type="domain" description="DUF753" evidence="3">
    <location>
        <begin position="873"/>
        <end position="946"/>
    </location>
</feature>
<feature type="domain" description="DUF753" evidence="3">
    <location>
        <begin position="455"/>
        <end position="526"/>
    </location>
</feature>
<feature type="domain" description="DUF753" evidence="3">
    <location>
        <begin position="278"/>
        <end position="356"/>
    </location>
</feature>
<sequence>MRLTTSGVALLLLVLHANNPSDAWTHNWHTGPINCYICSSIEECSAGSGLLQKCDSNEAQSCMAVFDSSGSVIQRGCSDNLAATCSETDAKCYECRSSGCNNLKTNTKLIDCVVCDAQDDEHCVNDIELVTETRQCNEQCITALYPRTSEAGAPLEIVRTCLDDLDLDDREACAEGTMSTCVACGTGKCNTVEMGVRGSCNVCTDGNCDKPDSKTCRAVAASGQEQCFIQLDETDEITELGCLSQYNVSDATLLQREKRIWTCSGENCNLISALPTPQTCKLCNSRTDIYCAIEPALSTSETGCSHPLNTDCYALLRDDGHTERGCLSTLDEEDYMECLVGNNATKCVTCTGDDCNVELQPLERLTCHVCDSSVDGNCEVAPNAATVCVKHSVNQTCVTTLDLNGNTVRGCGESLDCISSDSKSCQRCVGNNCNTDNLRRRADGRPGQWAQELPLSCLSCDDTTTCAASSLEEIACAGNDEYCMTVFDAAGAVNARGCSNVVEASFSAYCDANAGKCHNCNSNSCNSATSLDSYTECIYCDASQNSECVRNPTAVTARRQCNGQCMTAYRPQNGTNVYELVRGCLDDKDPEDQERCAIGADSECVACTGNACNGNDLSLSTLSCYICNGNEDCEDPNMAACLHYSPTDRCYMLFDDTASVTALGCLSELEEDFIDKNLEYLVYCNENNCNSFENIPKPNECTTCSSLDDENCASNPSKITQFDTCSVLPNTGCMTRVLSDNSTQRGCVSSLATSQLRACLKGEGNCEVCEGTLCNTEIYPADRRRCQRCNSVEDPNCGSAPNAASVCPRYDEAQGCSVKLVDGATYRGCQTEFQCDDSDKQYCRSCAGDNCNVVDLEIWNIGYPGKWVTPPINCYTCEGPACQGSSLGLLQKCANNNNQNCATVFASNGSVVLRGCTDELYADADLTQYCDETPGSCKFCKSTGCNNAKELDSYLDCLMCDGTDQAECVRSVGDISRKVSCQGSCFTGLYPRNRSELDSPLELARGCLDDLDYDDRTACAAGSLDNCVACSSAACNKNDVPENRLSCNYCDDEQCDQVSSRICTSYRTEDECYIHVGDRSIESMGCASDLERSFLQANRRDLHLCSSENCNVKDVLNLDGVSCNVCNSTDETNCIAGDSSLAAVCQHYLYPQCYSHISDDGVLHRGCLMDTDDVLFDDCISDTSSTCQICDENNCNKGVYPEDWQSCLRCDSNNDENCEKNPTTYASYCPFYEAGDVCVTSLEKGRTRRGCQSEIYCDASQVASCRVCENDNCNVVDLAANYVGEPGKWQDLPLSCLVCSDLESCASVTTPTTCEGNNKQLCSTVFNEAGNVIARGCSDAVLTEHATYCEANADKCLQCKSNSCNNANSLTSYVDCYHCDAELDASCGWETPTKTRKCQGQCMTGLYPRSSAVDSALLPTRGCLDDLEEADREKCAAGNHASCSACTGTLCNSGDIVETPQECYTCTDSYCEDMVKSKCVAYKEKDQCYLAFDSNSIIGMGCASDFETQVVNELVAQKRLLLCEGQNCNHPDILPGANNCLQCNSLSDPRCATNPNTLLSTGICSILPYTQCVTHIDAAGTTTRGCVSNLESSDFYECIMGTSEKCEVCTGTNCNGLSVFPADRRRCHQCDSATTPECSSSPSSSAVCPVYDAEDTCVTTLKNDVTYRGCSSSLSCTDPSNTSTCRVCSSDNACNTIDLERLNIHGWPGIWQEPPISCLTCASASECSSGGGQLEKCEGSDNCVTVFDATGDSVTARGCSSALETTTSSYCDEQPDNCPRCNSNGCNVADSLKDYVECLVCDSSVNPDCVRDATTISQTRPCHQSCMSAFRPLFGETSDPSYALVRNCFDDLEEQDRQTCDTDANKFCASCENEKCNNKDLLTTRHSCLSCRGDECQDAQPASCANYRETDECYIEFDEQRSVIAQGCLSEHSHEEIYLLQRSKRLLTCAEKDCNTLDSLLEPQSCLLCSSRTDRNCAVNPSSVSSATSCVLTGLPECYSRVLSDGSTERGCLSSLEEDEFLGCYNGTATGCASCLGDSCNKEVYPADRTSCHICNSESDANCESTPNSLSVCPVYVAGDACVTNLRGGITYRACASSLSCEPNSKTCVICEGDGCNVADLAAASDDNHGKWQDLPLTCLSCVGADCQETSSSSSSSERCADNNEQDCITVFDEAGVVVRRGCQDAIEEDEQLVSYCATNSAKCPLCKSNNCNNATSISQYKSCIYCDSFKSTSCLSEPTSTAHKRRQCQGDCMSALYGSSEAGLDLIRTCLDDKEPEDQLSCSAGNDANCVSCSGDDCNVHAVPADRLSCYHCENEDCEEPESKKCEIYKPNDSCFLWIDEENSIKQAGCLSSFRNQDLESVIKTKRVAVCQGENCNTPQLQVPVKCAVCDSREDATCVTNPLAVDSFKTCSQLPHTHCVTKLENDGATIRGCLFDLPQSEFAACLLGNDSNCEVCAEDGCNREIFPADRLQCYSCSSADDSSCISNPTQTSVCAWVSDTETCQTRLEDNVTTRGCSSSIGCNATDYRSCRNCVGSKCNSIDLANRVDDGQHGLFQDLPLKCHSCEGDHCHSSLGPAVECTLNAEQDCKTVFEQDGSTVRRRGCADDVDDYEDLYCRQNPELCFTCKSNECNDAWNLADYTSCVFCNSATDTECITYPQSADLATRQCVGKCMVALVGKDVLRSCLDDKEAFDRVACTSDESGNNCAACEDGKCNTFPFPADRLSCHVCTGSSDCSSSHTQSCIAYEKDDFCFAKYNDGAVELMGCASSQNSSDLEHWREANLLHECTSNDCNELSRLPSSDVCLACDSSKTPDCAQSPTDVSSTQTCHAPLADCVTRIENGHTIRGCLSSLSSTEGTACVANGTCAGCAGEKCNVDIFPANRRRCHICDSTSSNCEEEPNHLAICPIYAADDTCVSTRGSDNYIRRGCGSQLECELDDEDHCNVCNTDGCNTVKFNGSAALSGFGIALTLLCGLVASGWRL</sequence>
<dbReference type="Proteomes" id="UP000008792">
    <property type="component" value="Unassembled WGS sequence"/>
</dbReference>
<feature type="domain" description="DUF753" evidence="3">
    <location>
        <begin position="2223"/>
        <end position="2300"/>
    </location>
</feature>
<evidence type="ECO:0000313" key="5">
    <source>
        <dbReference type="Proteomes" id="UP000008792"/>
    </source>
</evidence>
<feature type="domain" description="DUF753" evidence="3">
    <location>
        <begin position="622"/>
        <end position="690"/>
    </location>
</feature>
<name>B4LLR0_DROVI</name>
<dbReference type="OrthoDB" id="7984667at2759"/>
<feature type="domain" description="DUF753" evidence="3">
    <location>
        <begin position="785"/>
        <end position="852"/>
    </location>
</feature>
<keyword evidence="2" id="KW-0732">Signal</keyword>
<organism evidence="4 5">
    <name type="scientific">Drosophila virilis</name>
    <name type="common">Fruit fly</name>
    <dbReference type="NCBI Taxonomy" id="7244"/>
    <lineage>
        <taxon>Eukaryota</taxon>
        <taxon>Metazoa</taxon>
        <taxon>Ecdysozoa</taxon>
        <taxon>Arthropoda</taxon>
        <taxon>Hexapoda</taxon>
        <taxon>Insecta</taxon>
        <taxon>Pterygota</taxon>
        <taxon>Neoptera</taxon>
        <taxon>Endopterygota</taxon>
        <taxon>Diptera</taxon>
        <taxon>Brachycera</taxon>
        <taxon>Muscomorpha</taxon>
        <taxon>Ephydroidea</taxon>
        <taxon>Drosophilidae</taxon>
        <taxon>Drosophila</taxon>
    </lineage>
</organism>
<feature type="domain" description="DUF753" evidence="3">
    <location>
        <begin position="34"/>
        <end position="101"/>
    </location>
</feature>
<keyword evidence="5" id="KW-1185">Reference proteome</keyword>
<keyword evidence="1" id="KW-0472">Membrane</keyword>
<dbReference type="InParanoid" id="B4LLR0"/>
<feature type="domain" description="DUF753" evidence="3">
    <location>
        <begin position="1539"/>
        <end position="1615"/>
    </location>
</feature>
<feature type="domain" description="DUF753" evidence="3">
    <location>
        <begin position="1375"/>
        <end position="1452"/>
    </location>
</feature>
<feature type="domain" description="DUF753" evidence="3">
    <location>
        <begin position="536"/>
        <end position="613"/>
    </location>
</feature>
<feature type="domain" description="DUF753" evidence="3">
    <location>
        <begin position="1205"/>
        <end position="1274"/>
    </location>
</feature>
<feature type="domain" description="DUF753" evidence="3">
    <location>
        <begin position="1626"/>
        <end position="1695"/>
    </location>
</feature>
<feature type="domain" description="DUF753" evidence="3">
    <location>
        <begin position="2805"/>
        <end position="2876"/>
    </location>
</feature>
<feature type="domain" description="DUF753" evidence="3">
    <location>
        <begin position="2643"/>
        <end position="2716"/>
    </location>
</feature>
<dbReference type="HOGENOM" id="CLU_226185_0_0_1"/>
<feature type="domain" description="DUF753" evidence="3">
    <location>
        <begin position="2725"/>
        <end position="2794"/>
    </location>
</feature>
<feature type="domain" description="DUF753" evidence="3">
    <location>
        <begin position="1797"/>
        <end position="1877"/>
    </location>
</feature>
<feature type="domain" description="DUF753" evidence="3">
    <location>
        <begin position="956"/>
        <end position="1036"/>
    </location>
</feature>
<feature type="chain" id="PRO_5006457284" description="DUF753 domain-containing protein" evidence="2">
    <location>
        <begin position="24"/>
        <end position="2983"/>
    </location>
</feature>
<feature type="domain" description="DUF753" evidence="3">
    <location>
        <begin position="1964"/>
        <end position="2041"/>
    </location>
</feature>
<keyword evidence="1" id="KW-1133">Transmembrane helix</keyword>
<protein>
    <recommendedName>
        <fullName evidence="3">DUF753 domain-containing protein</fullName>
    </recommendedName>
</protein>
<feature type="domain" description="DUF753" evidence="3">
    <location>
        <begin position="700"/>
        <end position="775"/>
    </location>
</feature>
<feature type="domain" description="DUF753" evidence="3">
    <location>
        <begin position="2387"/>
        <end position="2463"/>
    </location>
</feature>
<feature type="domain" description="DUF753" evidence="3">
    <location>
        <begin position="2309"/>
        <end position="2378"/>
    </location>
</feature>
<feature type="domain" description="DUF753" evidence="3">
    <location>
        <begin position="2472"/>
        <end position="2540"/>
    </location>
</feature>
<proteinExistence type="predicted"/>
<dbReference type="KEGG" id="dvi:6627020"/>
<feature type="domain" description="DUF753" evidence="3">
    <location>
        <begin position="2562"/>
        <end position="2633"/>
    </location>
</feature>
<dbReference type="Pfam" id="PF05444">
    <property type="entry name" value="DUF753"/>
    <property type="match status" value="35"/>
</dbReference>
<dbReference type="InterPro" id="IPR008472">
    <property type="entry name" value="DUF753"/>
</dbReference>
<feature type="domain" description="DUF753" evidence="3">
    <location>
        <begin position="366"/>
        <end position="434"/>
    </location>
</feature>
<feature type="domain" description="DUF753" evidence="3">
    <location>
        <begin position="199"/>
        <end position="269"/>
    </location>
</feature>
<feature type="domain" description="DUF753" evidence="3">
    <location>
        <begin position="1122"/>
        <end position="1196"/>
    </location>
</feature>
<dbReference type="EMBL" id="CH940648">
    <property type="protein sequence ID" value="EDW60923.2"/>
    <property type="molecule type" value="Genomic_DNA"/>
</dbReference>
<evidence type="ECO:0000256" key="2">
    <source>
        <dbReference type="SAM" id="SignalP"/>
    </source>
</evidence>
<evidence type="ECO:0000259" key="3">
    <source>
        <dbReference type="Pfam" id="PF05444"/>
    </source>
</evidence>
<feature type="domain" description="DUF753" evidence="3">
    <location>
        <begin position="1461"/>
        <end position="1529"/>
    </location>
</feature>
<feature type="domain" description="DUF753" evidence="3">
    <location>
        <begin position="1717"/>
        <end position="1787"/>
    </location>
</feature>
<dbReference type="PANTHER" id="PTHR21721:SF26">
    <property type="entry name" value="DUF753 DOMAIN-CONTAINING PROTEIN-RELATED"/>
    <property type="match status" value="1"/>
</dbReference>
<evidence type="ECO:0000256" key="1">
    <source>
        <dbReference type="SAM" id="Phobius"/>
    </source>
</evidence>
<feature type="domain" description="DUF753" evidence="3">
    <location>
        <begin position="2138"/>
        <end position="2213"/>
    </location>
</feature>
<feature type="domain" description="DUF753" evidence="3">
    <location>
        <begin position="111"/>
        <end position="190"/>
    </location>
</feature>
<feature type="domain" description="DUF753" evidence="3">
    <location>
        <begin position="1046"/>
        <end position="1111"/>
    </location>
</feature>
<feature type="domain" description="DUF753" evidence="3">
    <location>
        <begin position="1294"/>
        <end position="1365"/>
    </location>
</feature>
<feature type="domain" description="DUF753" evidence="3">
    <location>
        <begin position="1887"/>
        <end position="1955"/>
    </location>
</feature>
<feature type="signal peptide" evidence="2">
    <location>
        <begin position="1"/>
        <end position="23"/>
    </location>
</feature>
<dbReference type="STRING" id="7244.B4LLR0"/>
<feature type="domain" description="DUF753" evidence="3">
    <location>
        <begin position="2051"/>
        <end position="2117"/>
    </location>
</feature>
<feature type="domain" description="DUF753" evidence="3">
    <location>
        <begin position="2886"/>
        <end position="2953"/>
    </location>
</feature>
<dbReference type="eggNOG" id="ENOG502T83P">
    <property type="taxonomic scope" value="Eukaryota"/>
</dbReference>